<dbReference type="Gene3D" id="1.10.287.110">
    <property type="entry name" value="DnaJ domain"/>
    <property type="match status" value="1"/>
</dbReference>
<dbReference type="WBParaSite" id="Pan_g20166.t1">
    <property type="protein sequence ID" value="Pan_g20166.t1"/>
    <property type="gene ID" value="Pan_g20166"/>
</dbReference>
<keyword evidence="5" id="KW-0496">Mitochondrion</keyword>
<comment type="function">
    <text evidence="8">Probable component of the PAM complex, a complex required for the translocation of transit peptide-containing proteins from the inner membrane into the mitochondrial matrix in an ATP-dependent manner. May act as a co-chaperone that stimulate the ATP-dependent activity.</text>
</comment>
<evidence type="ECO:0000259" key="11">
    <source>
        <dbReference type="PROSITE" id="PS50076"/>
    </source>
</evidence>
<dbReference type="PANTHER" id="PTHR12763">
    <property type="match status" value="1"/>
</dbReference>
<evidence type="ECO:0000256" key="10">
    <source>
        <dbReference type="SAM" id="Phobius"/>
    </source>
</evidence>
<reference evidence="13" key="2">
    <citation type="submission" date="2020-10" db="UniProtKB">
        <authorList>
            <consortium name="WormBaseParasite"/>
        </authorList>
    </citation>
    <scope>IDENTIFICATION</scope>
</reference>
<dbReference type="PROSITE" id="PS50076">
    <property type="entry name" value="DNAJ_2"/>
    <property type="match status" value="1"/>
</dbReference>
<name>A0A7E4ZVR0_PANRE</name>
<dbReference type="SUPFAM" id="SSF46565">
    <property type="entry name" value="Chaperone J-domain"/>
    <property type="match status" value="1"/>
</dbReference>
<dbReference type="AlphaFoldDB" id="A0A7E4ZVR0"/>
<dbReference type="GO" id="GO:0001671">
    <property type="term" value="F:ATPase activator activity"/>
    <property type="evidence" value="ECO:0007669"/>
    <property type="project" value="TreeGrafter"/>
</dbReference>
<keyword evidence="6 10" id="KW-0472">Membrane</keyword>
<evidence type="ECO:0000256" key="1">
    <source>
        <dbReference type="ARBA" id="ARBA00004434"/>
    </source>
</evidence>
<reference evidence="12" key="1">
    <citation type="journal article" date="2013" name="Genetics">
        <title>The draft genome and transcriptome of Panagrellus redivivus are shaped by the harsh demands of a free-living lifestyle.</title>
        <authorList>
            <person name="Srinivasan J."/>
            <person name="Dillman A.R."/>
            <person name="Macchietto M.G."/>
            <person name="Heikkinen L."/>
            <person name="Lakso M."/>
            <person name="Fracchia K.M."/>
            <person name="Antoshechkin I."/>
            <person name="Mortazavi A."/>
            <person name="Wong G."/>
            <person name="Sternberg P.W."/>
        </authorList>
    </citation>
    <scope>NUCLEOTIDE SEQUENCE [LARGE SCALE GENOMIC DNA]</scope>
    <source>
        <strain evidence="12">MT8872</strain>
    </source>
</reference>
<evidence type="ECO:0000256" key="5">
    <source>
        <dbReference type="ARBA" id="ARBA00023128"/>
    </source>
</evidence>
<evidence type="ECO:0000256" key="8">
    <source>
        <dbReference type="ARBA" id="ARBA00054366"/>
    </source>
</evidence>
<evidence type="ECO:0000256" key="3">
    <source>
        <dbReference type="ARBA" id="ARBA00022792"/>
    </source>
</evidence>
<organism evidence="12 13">
    <name type="scientific">Panagrellus redivivus</name>
    <name type="common">Microworm</name>
    <dbReference type="NCBI Taxonomy" id="6233"/>
    <lineage>
        <taxon>Eukaryota</taxon>
        <taxon>Metazoa</taxon>
        <taxon>Ecdysozoa</taxon>
        <taxon>Nematoda</taxon>
        <taxon>Chromadorea</taxon>
        <taxon>Rhabditida</taxon>
        <taxon>Tylenchina</taxon>
        <taxon>Panagrolaimomorpha</taxon>
        <taxon>Panagrolaimoidea</taxon>
        <taxon>Panagrolaimidae</taxon>
        <taxon>Panagrellus</taxon>
    </lineage>
</organism>
<sequence>MSGGFILAGIGIAAAGFAGRYVLRNQKLIKSAVESLPTGMLSKYHHGGFEAKMSKREAAMILSVSPAAKPQKIREAHKKIMILNHPDRGGSPYIAAKINEAKDLLDP</sequence>
<dbReference type="InterPro" id="IPR036869">
    <property type="entry name" value="J_dom_sf"/>
</dbReference>
<keyword evidence="4 10" id="KW-1133">Transmembrane helix</keyword>
<dbReference type="GO" id="GO:0030150">
    <property type="term" value="P:protein import into mitochondrial matrix"/>
    <property type="evidence" value="ECO:0007669"/>
    <property type="project" value="TreeGrafter"/>
</dbReference>
<keyword evidence="12" id="KW-1185">Reference proteome</keyword>
<evidence type="ECO:0000313" key="12">
    <source>
        <dbReference type="Proteomes" id="UP000492821"/>
    </source>
</evidence>
<feature type="domain" description="J" evidence="11">
    <location>
        <begin position="57"/>
        <end position="107"/>
    </location>
</feature>
<comment type="subcellular location">
    <subcellularLocation>
        <location evidence="1">Mitochondrion inner membrane</location>
        <topology evidence="1">Single-pass membrane protein</topology>
    </subcellularLocation>
</comment>
<feature type="transmembrane region" description="Helical" evidence="10">
    <location>
        <begin position="6"/>
        <end position="23"/>
    </location>
</feature>
<dbReference type="PANTHER" id="PTHR12763:SF28">
    <property type="entry name" value="GEO10507P1-RELATED"/>
    <property type="match status" value="1"/>
</dbReference>
<evidence type="ECO:0000256" key="2">
    <source>
        <dbReference type="ARBA" id="ARBA00022692"/>
    </source>
</evidence>
<evidence type="ECO:0000256" key="9">
    <source>
        <dbReference type="ARBA" id="ARBA00076378"/>
    </source>
</evidence>
<evidence type="ECO:0000256" key="4">
    <source>
        <dbReference type="ARBA" id="ARBA00022989"/>
    </source>
</evidence>
<keyword evidence="3" id="KW-0999">Mitochondrion inner membrane</keyword>
<dbReference type="InterPro" id="IPR001623">
    <property type="entry name" value="DnaJ_domain"/>
</dbReference>
<proteinExistence type="inferred from homology"/>
<dbReference type="GO" id="GO:0001405">
    <property type="term" value="C:PAM complex, Tim23 associated import motor"/>
    <property type="evidence" value="ECO:0007669"/>
    <property type="project" value="TreeGrafter"/>
</dbReference>
<evidence type="ECO:0000313" key="13">
    <source>
        <dbReference type="WBParaSite" id="Pan_g20166.t1"/>
    </source>
</evidence>
<keyword evidence="2 10" id="KW-0812">Transmembrane</keyword>
<dbReference type="FunFam" id="1.10.287.110:FF:000001">
    <property type="entry name" value="Import inner membrane translocase subunit tim14"/>
    <property type="match status" value="1"/>
</dbReference>
<comment type="similarity">
    <text evidence="7">Belongs to the TIM14 family.</text>
</comment>
<protein>
    <recommendedName>
        <fullName evidence="9">DnaJ homolog subfamily C member 21</fullName>
    </recommendedName>
</protein>
<dbReference type="Proteomes" id="UP000492821">
    <property type="component" value="Unassembled WGS sequence"/>
</dbReference>
<evidence type="ECO:0000256" key="6">
    <source>
        <dbReference type="ARBA" id="ARBA00023136"/>
    </source>
</evidence>
<evidence type="ECO:0000256" key="7">
    <source>
        <dbReference type="ARBA" id="ARBA00038105"/>
    </source>
</evidence>
<accession>A0A7E4ZVR0</accession>